<accession>A4VDU8</accession>
<proteinExistence type="predicted"/>
<protein>
    <submittedName>
        <fullName evidence="1">Uncharacterized protein</fullName>
    </submittedName>
</protein>
<reference evidence="2" key="1">
    <citation type="journal article" date="2006" name="PLoS Biol.">
        <title>Macronuclear genome sequence of the ciliate Tetrahymena thermophila, a model eukaryote.</title>
        <authorList>
            <person name="Eisen J.A."/>
            <person name="Coyne R.S."/>
            <person name="Wu M."/>
            <person name="Wu D."/>
            <person name="Thiagarajan M."/>
            <person name="Wortman J.R."/>
            <person name="Badger J.H."/>
            <person name="Ren Q."/>
            <person name="Amedeo P."/>
            <person name="Jones K.M."/>
            <person name="Tallon L.J."/>
            <person name="Delcher A.L."/>
            <person name="Salzberg S.L."/>
            <person name="Silva J.C."/>
            <person name="Haas B.J."/>
            <person name="Majoros W.H."/>
            <person name="Farzad M."/>
            <person name="Carlton J.M."/>
            <person name="Smith R.K. Jr."/>
            <person name="Garg J."/>
            <person name="Pearlman R.E."/>
            <person name="Karrer K.M."/>
            <person name="Sun L."/>
            <person name="Manning G."/>
            <person name="Elde N.C."/>
            <person name="Turkewitz A.P."/>
            <person name="Asai D.J."/>
            <person name="Wilkes D.E."/>
            <person name="Wang Y."/>
            <person name="Cai H."/>
            <person name="Collins K."/>
            <person name="Stewart B.A."/>
            <person name="Lee S.R."/>
            <person name="Wilamowska K."/>
            <person name="Weinberg Z."/>
            <person name="Ruzzo W.L."/>
            <person name="Wloga D."/>
            <person name="Gaertig J."/>
            <person name="Frankel J."/>
            <person name="Tsao C.-C."/>
            <person name="Gorovsky M.A."/>
            <person name="Keeling P.J."/>
            <person name="Waller R.F."/>
            <person name="Patron N.J."/>
            <person name="Cherry J.M."/>
            <person name="Stover N.A."/>
            <person name="Krieger C.J."/>
            <person name="del Toro C."/>
            <person name="Ryder H.F."/>
            <person name="Williamson S.C."/>
            <person name="Barbeau R.A."/>
            <person name="Hamilton E.P."/>
            <person name="Orias E."/>
        </authorList>
    </citation>
    <scope>NUCLEOTIDE SEQUENCE [LARGE SCALE GENOMIC DNA]</scope>
    <source>
        <strain evidence="2">SB210</strain>
    </source>
</reference>
<dbReference type="InParanoid" id="A4VDU8"/>
<dbReference type="Proteomes" id="UP000009168">
    <property type="component" value="Unassembled WGS sequence"/>
</dbReference>
<dbReference type="RefSeq" id="XP_001470806.2">
    <property type="nucleotide sequence ID" value="XM_001470756.3"/>
</dbReference>
<evidence type="ECO:0000313" key="1">
    <source>
        <dbReference type="EMBL" id="EDK31714.2"/>
    </source>
</evidence>
<sequence length="314" mass="38527">MNFLRAVFKSIKPILKRYYDKFSYFDQTFVRDFKRKRERQIIYCNDSTLLQVFKKLKEKFQVGLDEDWFIRRYQNLKRFKKEKKNSKDKFNEYNYRFIKECNQNQCNEQILQFISFDELEKNSISYDNYLQKCKIILILIQKQESESSSNWSQAIIKYIKHLQKLNIQIQFSFYAYSDSQIDQWILGNIYQVFEFNFFVFLEDQKSICIRKNHIMKIIQHEQNFSKIINFCLNTPVKQLKICTQENFQLDSQKVSLIIQHNQQIQKVICNKQKLSKKVFREMKIIHLQPIFFHLLISEYMINNPKQVLWDLYLE</sequence>
<gene>
    <name evidence="1" type="ORF">TTHERM_00125359</name>
</gene>
<evidence type="ECO:0000313" key="2">
    <source>
        <dbReference type="Proteomes" id="UP000009168"/>
    </source>
</evidence>
<organism evidence="1 2">
    <name type="scientific">Tetrahymena thermophila (strain SB210)</name>
    <dbReference type="NCBI Taxonomy" id="312017"/>
    <lineage>
        <taxon>Eukaryota</taxon>
        <taxon>Sar</taxon>
        <taxon>Alveolata</taxon>
        <taxon>Ciliophora</taxon>
        <taxon>Intramacronucleata</taxon>
        <taxon>Oligohymenophorea</taxon>
        <taxon>Hymenostomatida</taxon>
        <taxon>Tetrahymenina</taxon>
        <taxon>Tetrahymenidae</taxon>
        <taxon>Tetrahymena</taxon>
    </lineage>
</organism>
<dbReference type="EMBL" id="GG662699">
    <property type="protein sequence ID" value="EDK31714.2"/>
    <property type="molecule type" value="Genomic_DNA"/>
</dbReference>
<dbReference type="GeneID" id="7841031"/>
<dbReference type="AlphaFoldDB" id="A4VDU8"/>
<dbReference type="KEGG" id="tet:TTHERM_00125359"/>
<keyword evidence="2" id="KW-1185">Reference proteome</keyword>
<dbReference type="HOGENOM" id="CLU_887066_0_0_1"/>
<name>A4VDU8_TETTS</name>